<organism evidence="3 4">
    <name type="scientific">Acer yangbiense</name>
    <dbReference type="NCBI Taxonomy" id="1000413"/>
    <lineage>
        <taxon>Eukaryota</taxon>
        <taxon>Viridiplantae</taxon>
        <taxon>Streptophyta</taxon>
        <taxon>Embryophyta</taxon>
        <taxon>Tracheophyta</taxon>
        <taxon>Spermatophyta</taxon>
        <taxon>Magnoliopsida</taxon>
        <taxon>eudicotyledons</taxon>
        <taxon>Gunneridae</taxon>
        <taxon>Pentapetalae</taxon>
        <taxon>rosids</taxon>
        <taxon>malvids</taxon>
        <taxon>Sapindales</taxon>
        <taxon>Sapindaceae</taxon>
        <taxon>Hippocastanoideae</taxon>
        <taxon>Acereae</taxon>
        <taxon>Acer</taxon>
    </lineage>
</organism>
<dbReference type="EMBL" id="VAHF01000001">
    <property type="protein sequence ID" value="TXG73853.1"/>
    <property type="molecule type" value="Genomic_DNA"/>
</dbReference>
<feature type="transmembrane region" description="Helical" evidence="1">
    <location>
        <begin position="97"/>
        <end position="122"/>
    </location>
</feature>
<sequence length="188" mass="19911">MSPITSLLLCFSCVAFLSIATAQDRAPHGLAYENPMAFPPAAFNFFHPKTQDSNTKTNHPCSAANCSPFPVAAQVQSTKAQESKYPTTTTSRNSNRIGAGSIAGIVVALTFVVALSMAAYFVGLPETFAVCQCDDGGATNSTTVIVLSKRETVGLVHLVVYLLWLIGFRVAIVAAFGSFGLELLSWLG</sequence>
<name>A0A5C7IXA1_9ROSI</name>
<evidence type="ECO:0000313" key="4">
    <source>
        <dbReference type="Proteomes" id="UP000323000"/>
    </source>
</evidence>
<reference evidence="4" key="1">
    <citation type="journal article" date="2019" name="Gigascience">
        <title>De novo genome assembly of the endangered Acer yangbiense, a plant species with extremely small populations endemic to Yunnan Province, China.</title>
        <authorList>
            <person name="Yang J."/>
            <person name="Wariss H.M."/>
            <person name="Tao L."/>
            <person name="Zhang R."/>
            <person name="Yun Q."/>
            <person name="Hollingsworth P."/>
            <person name="Dao Z."/>
            <person name="Luo G."/>
            <person name="Guo H."/>
            <person name="Ma Y."/>
            <person name="Sun W."/>
        </authorList>
    </citation>
    <scope>NUCLEOTIDE SEQUENCE [LARGE SCALE GENOMIC DNA]</scope>
    <source>
        <strain evidence="4">cv. Malutang</strain>
    </source>
</reference>
<keyword evidence="1" id="KW-1133">Transmembrane helix</keyword>
<proteinExistence type="predicted"/>
<accession>A0A5C7IXA1</accession>
<protein>
    <submittedName>
        <fullName evidence="3">Uncharacterized protein</fullName>
    </submittedName>
</protein>
<dbReference type="OrthoDB" id="1929763at2759"/>
<evidence type="ECO:0000313" key="3">
    <source>
        <dbReference type="EMBL" id="TXG73853.1"/>
    </source>
</evidence>
<dbReference type="PANTHER" id="PTHR35718">
    <property type="entry name" value="EXPRESSED PROTEIN"/>
    <property type="match status" value="1"/>
</dbReference>
<keyword evidence="4" id="KW-1185">Reference proteome</keyword>
<dbReference type="PANTHER" id="PTHR35718:SF1">
    <property type="entry name" value="EXPRESSED PROTEIN"/>
    <property type="match status" value="1"/>
</dbReference>
<feature type="transmembrane region" description="Helical" evidence="1">
    <location>
        <begin position="158"/>
        <end position="181"/>
    </location>
</feature>
<feature type="signal peptide" evidence="2">
    <location>
        <begin position="1"/>
        <end position="22"/>
    </location>
</feature>
<keyword evidence="1" id="KW-0812">Transmembrane</keyword>
<keyword evidence="2" id="KW-0732">Signal</keyword>
<evidence type="ECO:0000256" key="1">
    <source>
        <dbReference type="SAM" id="Phobius"/>
    </source>
</evidence>
<feature type="chain" id="PRO_5022859278" evidence="2">
    <location>
        <begin position="23"/>
        <end position="188"/>
    </location>
</feature>
<keyword evidence="1" id="KW-0472">Membrane</keyword>
<comment type="caution">
    <text evidence="3">The sequence shown here is derived from an EMBL/GenBank/DDBJ whole genome shotgun (WGS) entry which is preliminary data.</text>
</comment>
<gene>
    <name evidence="3" type="ORF">EZV62_002432</name>
</gene>
<evidence type="ECO:0000256" key="2">
    <source>
        <dbReference type="SAM" id="SignalP"/>
    </source>
</evidence>
<dbReference type="Proteomes" id="UP000323000">
    <property type="component" value="Chromosome 1"/>
</dbReference>
<dbReference type="AlphaFoldDB" id="A0A5C7IXA1"/>